<evidence type="ECO:0000256" key="1">
    <source>
        <dbReference type="ARBA" id="ARBA00007177"/>
    </source>
</evidence>
<dbReference type="InterPro" id="IPR002669">
    <property type="entry name" value="UreD"/>
</dbReference>
<feature type="region of interest" description="Disordered" evidence="3">
    <location>
        <begin position="1"/>
        <end position="22"/>
    </location>
</feature>
<gene>
    <name evidence="4" type="ORF">FA13DRAFT_1724973</name>
</gene>
<organism evidence="4 5">
    <name type="scientific">Coprinellus micaceus</name>
    <name type="common">Glistening ink-cap mushroom</name>
    <name type="synonym">Coprinus micaceus</name>
    <dbReference type="NCBI Taxonomy" id="71717"/>
    <lineage>
        <taxon>Eukaryota</taxon>
        <taxon>Fungi</taxon>
        <taxon>Dikarya</taxon>
        <taxon>Basidiomycota</taxon>
        <taxon>Agaricomycotina</taxon>
        <taxon>Agaricomycetes</taxon>
        <taxon>Agaricomycetidae</taxon>
        <taxon>Agaricales</taxon>
        <taxon>Agaricineae</taxon>
        <taxon>Psathyrellaceae</taxon>
        <taxon>Coprinellus</taxon>
    </lineage>
</organism>
<dbReference type="HAMAP" id="MF_01384">
    <property type="entry name" value="UreD"/>
    <property type="match status" value="1"/>
</dbReference>
<evidence type="ECO:0000313" key="5">
    <source>
        <dbReference type="Proteomes" id="UP000298030"/>
    </source>
</evidence>
<dbReference type="STRING" id="71717.A0A4Y7TYV8"/>
<feature type="region of interest" description="Disordered" evidence="3">
    <location>
        <begin position="109"/>
        <end position="135"/>
    </location>
</feature>
<dbReference type="PANTHER" id="PTHR33643">
    <property type="entry name" value="UREASE ACCESSORY PROTEIN D"/>
    <property type="match status" value="1"/>
</dbReference>
<protein>
    <submittedName>
        <fullName evidence="4">UreD-domain-containing protein</fullName>
    </submittedName>
</protein>
<dbReference type="GO" id="GO:0016151">
    <property type="term" value="F:nickel cation binding"/>
    <property type="evidence" value="ECO:0007669"/>
    <property type="project" value="InterPro"/>
</dbReference>
<comment type="caution">
    <text evidence="4">The sequence shown here is derived from an EMBL/GenBank/DDBJ whole genome shotgun (WGS) entry which is preliminary data.</text>
</comment>
<dbReference type="AlphaFoldDB" id="A0A4Y7TYV8"/>
<comment type="similarity">
    <text evidence="1">Belongs to the UreD family.</text>
</comment>
<dbReference type="PANTHER" id="PTHR33643:SF1">
    <property type="entry name" value="UREASE ACCESSORY PROTEIN D"/>
    <property type="match status" value="1"/>
</dbReference>
<sequence length="345" mass="37570">MDHAVQPNLNPSHPPGRELHSGSGRIVVSSHASKAVFSELAATYPLKLLSPRTGPGGVAVVYVLSYGGGLVGGDEVILTVEVKGLARLVMLSQGSTKVFKMRTGDRLSTSLKRPQVPASTPEIPTGGVASSSSVPVSTAPLTTQVMEYSVEGGAGLYLLPEPVTCFRDAAYKQIQRFHLKRTSSLVLLDSITSGRQACGEDWDFAKYYSLNEVWVEEKLVAKDVMLLAGPETQEGSNRTHPRIPKRQLRDQLAPYSCYAMVLLFGPQVLDIVQDLQAQYKEEIVFQRKKPTDSIWSLSLLGESPLDGAIVRVAAKETEVVRSCLKSILRQLDKTIGVDTYQRAFA</sequence>
<feature type="compositionally biased region" description="Low complexity" evidence="3">
    <location>
        <begin position="124"/>
        <end position="135"/>
    </location>
</feature>
<evidence type="ECO:0000313" key="4">
    <source>
        <dbReference type="EMBL" id="TEB39018.1"/>
    </source>
</evidence>
<evidence type="ECO:0000256" key="2">
    <source>
        <dbReference type="ARBA" id="ARBA00023186"/>
    </source>
</evidence>
<dbReference type="Proteomes" id="UP000298030">
    <property type="component" value="Unassembled WGS sequence"/>
</dbReference>
<keyword evidence="5" id="KW-1185">Reference proteome</keyword>
<accession>A0A4Y7TYV8</accession>
<name>A0A4Y7TYV8_COPMI</name>
<proteinExistence type="inferred from homology"/>
<dbReference type="EMBL" id="QPFP01000002">
    <property type="protein sequence ID" value="TEB39018.1"/>
    <property type="molecule type" value="Genomic_DNA"/>
</dbReference>
<evidence type="ECO:0000256" key="3">
    <source>
        <dbReference type="SAM" id="MobiDB-lite"/>
    </source>
</evidence>
<dbReference type="Pfam" id="PF01774">
    <property type="entry name" value="UreD"/>
    <property type="match status" value="1"/>
</dbReference>
<keyword evidence="2" id="KW-0143">Chaperone</keyword>
<dbReference type="OrthoDB" id="5550464at2759"/>
<reference evidence="4 5" key="1">
    <citation type="journal article" date="2019" name="Nat. Ecol. Evol.">
        <title>Megaphylogeny resolves global patterns of mushroom evolution.</title>
        <authorList>
            <person name="Varga T."/>
            <person name="Krizsan K."/>
            <person name="Foldi C."/>
            <person name="Dima B."/>
            <person name="Sanchez-Garcia M."/>
            <person name="Sanchez-Ramirez S."/>
            <person name="Szollosi G.J."/>
            <person name="Szarkandi J.G."/>
            <person name="Papp V."/>
            <person name="Albert L."/>
            <person name="Andreopoulos W."/>
            <person name="Angelini C."/>
            <person name="Antonin V."/>
            <person name="Barry K.W."/>
            <person name="Bougher N.L."/>
            <person name="Buchanan P."/>
            <person name="Buyck B."/>
            <person name="Bense V."/>
            <person name="Catcheside P."/>
            <person name="Chovatia M."/>
            <person name="Cooper J."/>
            <person name="Damon W."/>
            <person name="Desjardin D."/>
            <person name="Finy P."/>
            <person name="Geml J."/>
            <person name="Haridas S."/>
            <person name="Hughes K."/>
            <person name="Justo A."/>
            <person name="Karasinski D."/>
            <person name="Kautmanova I."/>
            <person name="Kiss B."/>
            <person name="Kocsube S."/>
            <person name="Kotiranta H."/>
            <person name="LaButti K.M."/>
            <person name="Lechner B.E."/>
            <person name="Liimatainen K."/>
            <person name="Lipzen A."/>
            <person name="Lukacs Z."/>
            <person name="Mihaltcheva S."/>
            <person name="Morgado L.N."/>
            <person name="Niskanen T."/>
            <person name="Noordeloos M.E."/>
            <person name="Ohm R.A."/>
            <person name="Ortiz-Santana B."/>
            <person name="Ovrebo C."/>
            <person name="Racz N."/>
            <person name="Riley R."/>
            <person name="Savchenko A."/>
            <person name="Shiryaev A."/>
            <person name="Soop K."/>
            <person name="Spirin V."/>
            <person name="Szebenyi C."/>
            <person name="Tomsovsky M."/>
            <person name="Tulloss R.E."/>
            <person name="Uehling J."/>
            <person name="Grigoriev I.V."/>
            <person name="Vagvolgyi C."/>
            <person name="Papp T."/>
            <person name="Martin F.M."/>
            <person name="Miettinen O."/>
            <person name="Hibbett D.S."/>
            <person name="Nagy L.G."/>
        </authorList>
    </citation>
    <scope>NUCLEOTIDE SEQUENCE [LARGE SCALE GENOMIC DNA]</scope>
    <source>
        <strain evidence="4 5">FP101781</strain>
    </source>
</reference>